<keyword evidence="2" id="KW-1185">Reference proteome</keyword>
<dbReference type="AlphaFoldDB" id="A0A542ZWV0"/>
<sequence length="325" mass="35887">MTHSPPSAAVQSEAVLLDAPTWRAAAADHAKRADSLTAARRARTAAGTKDEVEDFLFTYYPVRPGQLRRWHPGVGIALVVDSEDEASEWVAGRWYGAQRRSEDPSASLREDAECADRQPIAMAVGLDTRAFLADRIDAVRWIHAVLTSTAGRRPAFGCFGFHEWAMVYRQDAHRHSLPLRLGQEATDALVEGSSIQCSHFDAFRFFTPAARPLNALQPTPESRVTMDQPGCLHANMDLLRHATKLGPAVPGDLLLDCFELARDVRVLDMEASPYDVTSRGYGVVPIESARGRAEYARRQREVFVRAEVLRARLSQVTSALLALAD</sequence>
<proteinExistence type="predicted"/>
<reference evidence="1 2" key="1">
    <citation type="submission" date="2019-06" db="EMBL/GenBank/DDBJ databases">
        <title>Sequencing the genomes of 1000 actinobacteria strains.</title>
        <authorList>
            <person name="Klenk H.-P."/>
        </authorList>
    </citation>
    <scope>NUCLEOTIDE SEQUENCE [LARGE SCALE GENOMIC DNA]</scope>
    <source>
        <strain evidence="1 2">DSM 4813</strain>
    </source>
</reference>
<protein>
    <recommendedName>
        <fullName evidence="3">3-methyladenine DNA glycosylase</fullName>
    </recommendedName>
</protein>
<dbReference type="RefSeq" id="WP_246046053.1">
    <property type="nucleotide sequence ID" value="NZ_BAAASV010000001.1"/>
</dbReference>
<dbReference type="Proteomes" id="UP000315389">
    <property type="component" value="Unassembled WGS sequence"/>
</dbReference>
<dbReference type="EMBL" id="VFOS01000001">
    <property type="protein sequence ID" value="TQL64833.1"/>
    <property type="molecule type" value="Genomic_DNA"/>
</dbReference>
<accession>A0A542ZWV0</accession>
<evidence type="ECO:0000313" key="1">
    <source>
        <dbReference type="EMBL" id="TQL64833.1"/>
    </source>
</evidence>
<evidence type="ECO:0000313" key="2">
    <source>
        <dbReference type="Proteomes" id="UP000315389"/>
    </source>
</evidence>
<evidence type="ECO:0008006" key="3">
    <source>
        <dbReference type="Google" id="ProtNLM"/>
    </source>
</evidence>
<comment type="caution">
    <text evidence="1">The sequence shown here is derived from an EMBL/GenBank/DDBJ whole genome shotgun (WGS) entry which is preliminary data.</text>
</comment>
<gene>
    <name evidence="1" type="ORF">FB461_1356</name>
</gene>
<name>A0A542ZWV0_RARFA</name>
<organism evidence="1 2">
    <name type="scientific">Rarobacter faecitabidus</name>
    <dbReference type="NCBI Taxonomy" id="13243"/>
    <lineage>
        <taxon>Bacteria</taxon>
        <taxon>Bacillati</taxon>
        <taxon>Actinomycetota</taxon>
        <taxon>Actinomycetes</taxon>
        <taxon>Micrococcales</taxon>
        <taxon>Rarobacteraceae</taxon>
        <taxon>Rarobacter</taxon>
    </lineage>
</organism>